<sequence>MDPATAFALAASILQVVDFSKNVLSTGYQLYQNGSTLSNSDFMFVADDLSTLNDKIKTFARPDLSVSGPLAAENQALENLASELQKIVDELIIILLRIRNKGERTVFRSFRQAIVTIWNKSKIEETVKRMDSIREEVQFHLIVSMIEKVDRVEVKADASLQSLDNATKSIVESILQGKVDLADILATQTSRFMEREDAREAAAIERHNDISAKLDQLTQQPVVELRPQGAVGKEIEKDILRNIKLYLSFSIQEDRYDTIKTAHETTFEWIFDGSNKRDAPWDNLNDWLRSNSSLYWISGKAGSGKSTLVKFLAEDNRFRAALELWAGEIPLIIASYYFWNSGENLQKSQEGLLRTLLLKVVEQQPSLAPVLFPDRYEEPKINWRGSPTLPQLRRALGKLMTQTVGVANVILVVDGLDEFDPTDASYVDLADMFITASQSPNIKVLLSSRPLSAFEASFADYPKLRLHELTRIDIETFVNDRLRRHRRIADLSEEDARGVEALISEIVSASSGVFFWVKLAVDLLLEGFRNFDTLEDLHYKLKTIPRDLD</sequence>
<evidence type="ECO:0000313" key="3">
    <source>
        <dbReference type="EMBL" id="OAG03007.1"/>
    </source>
</evidence>
<dbReference type="Proteomes" id="UP000077069">
    <property type="component" value="Unassembled WGS sequence"/>
</dbReference>
<dbReference type="AlphaFoldDB" id="A0A177C8C1"/>
<accession>A0A177C8C1</accession>
<keyword evidence="1" id="KW-0677">Repeat</keyword>
<dbReference type="PANTHER" id="PTHR10039:SF5">
    <property type="entry name" value="NACHT DOMAIN-CONTAINING PROTEIN"/>
    <property type="match status" value="1"/>
</dbReference>
<dbReference type="PROSITE" id="PS50837">
    <property type="entry name" value="NACHT"/>
    <property type="match status" value="1"/>
</dbReference>
<dbReference type="RefSeq" id="XP_018033372.1">
    <property type="nucleotide sequence ID" value="XM_018175711.1"/>
</dbReference>
<proteinExistence type="predicted"/>
<feature type="non-terminal residue" evidence="3">
    <location>
        <position position="549"/>
    </location>
</feature>
<dbReference type="SUPFAM" id="SSF52540">
    <property type="entry name" value="P-loop containing nucleoside triphosphate hydrolases"/>
    <property type="match status" value="1"/>
</dbReference>
<organism evidence="3 4">
    <name type="scientific">Paraphaeosphaeria sporulosa</name>
    <dbReference type="NCBI Taxonomy" id="1460663"/>
    <lineage>
        <taxon>Eukaryota</taxon>
        <taxon>Fungi</taxon>
        <taxon>Dikarya</taxon>
        <taxon>Ascomycota</taxon>
        <taxon>Pezizomycotina</taxon>
        <taxon>Dothideomycetes</taxon>
        <taxon>Pleosporomycetidae</taxon>
        <taxon>Pleosporales</taxon>
        <taxon>Massarineae</taxon>
        <taxon>Didymosphaeriaceae</taxon>
        <taxon>Paraphaeosphaeria</taxon>
    </lineage>
</organism>
<dbReference type="OrthoDB" id="443402at2759"/>
<dbReference type="InterPro" id="IPR056884">
    <property type="entry name" value="NPHP3-like_N"/>
</dbReference>
<feature type="domain" description="NACHT" evidence="2">
    <location>
        <begin position="293"/>
        <end position="450"/>
    </location>
</feature>
<dbReference type="Pfam" id="PF24883">
    <property type="entry name" value="NPHP3_N"/>
    <property type="match status" value="1"/>
</dbReference>
<gene>
    <name evidence="3" type="ORF">CC84DRAFT_1125114</name>
</gene>
<dbReference type="GeneID" id="28759197"/>
<reference evidence="3 4" key="1">
    <citation type="submission" date="2016-05" db="EMBL/GenBank/DDBJ databases">
        <title>Comparative analysis of secretome profiles of manganese(II)-oxidizing ascomycete fungi.</title>
        <authorList>
            <consortium name="DOE Joint Genome Institute"/>
            <person name="Zeiner C.A."/>
            <person name="Purvine S.O."/>
            <person name="Zink E.M."/>
            <person name="Wu S."/>
            <person name="Pasa-Tolic L."/>
            <person name="Chaput D.L."/>
            <person name="Haridas S."/>
            <person name="Grigoriev I.V."/>
            <person name="Santelli C.M."/>
            <person name="Hansel C.M."/>
        </authorList>
    </citation>
    <scope>NUCLEOTIDE SEQUENCE [LARGE SCALE GENOMIC DNA]</scope>
    <source>
        <strain evidence="3 4">AP3s5-JAC2a</strain>
    </source>
</reference>
<evidence type="ECO:0000256" key="1">
    <source>
        <dbReference type="ARBA" id="ARBA00022737"/>
    </source>
</evidence>
<dbReference type="EMBL" id="KV441555">
    <property type="protein sequence ID" value="OAG03007.1"/>
    <property type="molecule type" value="Genomic_DNA"/>
</dbReference>
<evidence type="ECO:0000259" key="2">
    <source>
        <dbReference type="PROSITE" id="PS50837"/>
    </source>
</evidence>
<protein>
    <recommendedName>
        <fullName evidence="2">NACHT domain-containing protein</fullName>
    </recommendedName>
</protein>
<dbReference type="InterPro" id="IPR027417">
    <property type="entry name" value="P-loop_NTPase"/>
</dbReference>
<dbReference type="STRING" id="1460663.A0A177C8C1"/>
<keyword evidence="4" id="KW-1185">Reference proteome</keyword>
<dbReference type="Gene3D" id="3.40.50.300">
    <property type="entry name" value="P-loop containing nucleotide triphosphate hydrolases"/>
    <property type="match status" value="1"/>
</dbReference>
<dbReference type="InParanoid" id="A0A177C8C1"/>
<evidence type="ECO:0000313" key="4">
    <source>
        <dbReference type="Proteomes" id="UP000077069"/>
    </source>
</evidence>
<dbReference type="InterPro" id="IPR007111">
    <property type="entry name" value="NACHT_NTPase"/>
</dbReference>
<dbReference type="PANTHER" id="PTHR10039">
    <property type="entry name" value="AMELOGENIN"/>
    <property type="match status" value="1"/>
</dbReference>
<name>A0A177C8C1_9PLEO</name>